<protein>
    <submittedName>
        <fullName evidence="1">Uncharacterized protein</fullName>
    </submittedName>
</protein>
<dbReference type="InterPro" id="IPR038573">
    <property type="entry name" value="BrnT_sf"/>
</dbReference>
<keyword evidence="2" id="KW-1185">Reference proteome</keyword>
<evidence type="ECO:0000313" key="1">
    <source>
        <dbReference type="EMBL" id="SIS85095.1"/>
    </source>
</evidence>
<dbReference type="OrthoDB" id="9798158at2"/>
<evidence type="ECO:0000313" key="2">
    <source>
        <dbReference type="Proteomes" id="UP000185678"/>
    </source>
</evidence>
<organism evidence="1 2">
    <name type="scientific">Insolitispirillum peregrinum</name>
    <dbReference type="NCBI Taxonomy" id="80876"/>
    <lineage>
        <taxon>Bacteria</taxon>
        <taxon>Pseudomonadati</taxon>
        <taxon>Pseudomonadota</taxon>
        <taxon>Alphaproteobacteria</taxon>
        <taxon>Rhodospirillales</taxon>
        <taxon>Novispirillaceae</taxon>
        <taxon>Insolitispirillum</taxon>
    </lineage>
</organism>
<dbReference type="Gene3D" id="3.10.450.530">
    <property type="entry name" value="Ribonuclease toxin, BrnT, of type II toxin-antitoxin system"/>
    <property type="match status" value="1"/>
</dbReference>
<name>A0A1N7MG35_9PROT</name>
<dbReference type="Pfam" id="PF04365">
    <property type="entry name" value="BrnT_toxin"/>
    <property type="match status" value="1"/>
</dbReference>
<reference evidence="1 2" key="1">
    <citation type="submission" date="2017-01" db="EMBL/GenBank/DDBJ databases">
        <authorList>
            <person name="Mah S.A."/>
            <person name="Swanson W.J."/>
            <person name="Moy G.W."/>
            <person name="Vacquier V.D."/>
        </authorList>
    </citation>
    <scope>NUCLEOTIDE SEQUENCE [LARGE SCALE GENOMIC DNA]</scope>
    <source>
        <strain evidence="1 2">DSM 11589</strain>
    </source>
</reference>
<dbReference type="Proteomes" id="UP000185678">
    <property type="component" value="Unassembled WGS sequence"/>
</dbReference>
<dbReference type="RefSeq" id="WP_076400560.1">
    <property type="nucleotide sequence ID" value="NZ_FTOA01000004.1"/>
</dbReference>
<dbReference type="InterPro" id="IPR007460">
    <property type="entry name" value="BrnT_toxin"/>
</dbReference>
<dbReference type="STRING" id="80876.SAMN05421779_104103"/>
<dbReference type="AlphaFoldDB" id="A0A1N7MG35"/>
<proteinExistence type="predicted"/>
<sequence>MDSTRNITFDPSKEAVNQEKHGVSLALLEAVLKGEVTTFPDDRRDYGEPRFVTFGYVEQRLYVGVWTPRGDTFRAISVRKANSKEQKRYG</sequence>
<dbReference type="EMBL" id="FTOA01000004">
    <property type="protein sequence ID" value="SIS85095.1"/>
    <property type="molecule type" value="Genomic_DNA"/>
</dbReference>
<accession>A0A1N7MG35</accession>
<gene>
    <name evidence="1" type="ORF">SAMN05421779_104103</name>
</gene>